<reference evidence="1" key="1">
    <citation type="submission" date="2018-02" db="EMBL/GenBank/DDBJ databases">
        <title>Rhizophora mucronata_Transcriptome.</title>
        <authorList>
            <person name="Meera S.P."/>
            <person name="Sreeshan A."/>
            <person name="Augustine A."/>
        </authorList>
    </citation>
    <scope>NUCLEOTIDE SEQUENCE</scope>
    <source>
        <tissue evidence="1">Leaf</tissue>
    </source>
</reference>
<protein>
    <submittedName>
        <fullName evidence="1">Uncharacterized protein</fullName>
    </submittedName>
</protein>
<proteinExistence type="predicted"/>
<evidence type="ECO:0000313" key="1">
    <source>
        <dbReference type="EMBL" id="MBX51735.1"/>
    </source>
</evidence>
<dbReference type="AlphaFoldDB" id="A0A2P2PAF4"/>
<name>A0A2P2PAF4_RHIMU</name>
<sequence>MHFQAHKSDQCWKTMRQLVKTTIHHVDHRGMGISCQLKASQCFNDFNLIATLH</sequence>
<organism evidence="1">
    <name type="scientific">Rhizophora mucronata</name>
    <name type="common">Asiatic mangrove</name>
    <dbReference type="NCBI Taxonomy" id="61149"/>
    <lineage>
        <taxon>Eukaryota</taxon>
        <taxon>Viridiplantae</taxon>
        <taxon>Streptophyta</taxon>
        <taxon>Embryophyta</taxon>
        <taxon>Tracheophyta</taxon>
        <taxon>Spermatophyta</taxon>
        <taxon>Magnoliopsida</taxon>
        <taxon>eudicotyledons</taxon>
        <taxon>Gunneridae</taxon>
        <taxon>Pentapetalae</taxon>
        <taxon>rosids</taxon>
        <taxon>fabids</taxon>
        <taxon>Malpighiales</taxon>
        <taxon>Rhizophoraceae</taxon>
        <taxon>Rhizophora</taxon>
    </lineage>
</organism>
<accession>A0A2P2PAF4</accession>
<dbReference type="EMBL" id="GGEC01071251">
    <property type="protein sequence ID" value="MBX51735.1"/>
    <property type="molecule type" value="Transcribed_RNA"/>
</dbReference>